<dbReference type="EMBL" id="JXKH01000001">
    <property type="protein sequence ID" value="OJG19893.1"/>
    <property type="molecule type" value="Genomic_DNA"/>
</dbReference>
<organism evidence="1 2">
    <name type="scientific">Enterococcus canis</name>
    <dbReference type="NCBI Taxonomy" id="214095"/>
    <lineage>
        <taxon>Bacteria</taxon>
        <taxon>Bacillati</taxon>
        <taxon>Bacillota</taxon>
        <taxon>Bacilli</taxon>
        <taxon>Lactobacillales</taxon>
        <taxon>Enterococcaceae</taxon>
        <taxon>Enterococcus</taxon>
    </lineage>
</organism>
<sequence length="175" mass="20575">MEGKQMHQVLVDIILDAIIERYQTEQQFLEDALGLDAVKWDLWKEGRGTLSGEEMQKVKMLFTDYEWMLVQKILRQTVLFPEKRAIAVSEYQRIKTEIAKKWLQSSAGQIELEKQKNNDELRAIDLKVSIHYGEWGYDDIITFRLPALLQPQLEGSKVELLDWVNENLTETYVKE</sequence>
<dbReference type="Proteomes" id="UP000181884">
    <property type="component" value="Unassembled WGS sequence"/>
</dbReference>
<keyword evidence="2" id="KW-1185">Reference proteome</keyword>
<dbReference type="STRING" id="214095.RU97_GL000126"/>
<gene>
    <name evidence="1" type="ORF">RU97_GL000126</name>
</gene>
<name>A0A1L8RJG9_9ENTE</name>
<reference evidence="1 2" key="1">
    <citation type="submission" date="2014-12" db="EMBL/GenBank/DDBJ databases">
        <title>Draft genome sequences of 29 type strains of Enterococci.</title>
        <authorList>
            <person name="Zhong Z."/>
            <person name="Sun Z."/>
            <person name="Liu W."/>
            <person name="Zhang W."/>
            <person name="Zhang H."/>
        </authorList>
    </citation>
    <scope>NUCLEOTIDE SEQUENCE [LARGE SCALE GENOMIC DNA]</scope>
    <source>
        <strain evidence="1 2">DSM 17029</strain>
    </source>
</reference>
<dbReference type="AlphaFoldDB" id="A0A1L8RJG9"/>
<evidence type="ECO:0000313" key="2">
    <source>
        <dbReference type="Proteomes" id="UP000181884"/>
    </source>
</evidence>
<comment type="caution">
    <text evidence="1">The sequence shown here is derived from an EMBL/GenBank/DDBJ whole genome shotgun (WGS) entry which is preliminary data.</text>
</comment>
<evidence type="ECO:0000313" key="1">
    <source>
        <dbReference type="EMBL" id="OJG19893.1"/>
    </source>
</evidence>
<protein>
    <submittedName>
        <fullName evidence="1">Uncharacterized protein</fullName>
    </submittedName>
</protein>
<proteinExistence type="predicted"/>
<accession>A0A1L8RJG9</accession>